<dbReference type="KEGG" id="alkq:M9189_08175"/>
<keyword evidence="1" id="KW-0732">Signal</keyword>
<protein>
    <submittedName>
        <fullName evidence="2">Uncharacterized protein</fullName>
    </submittedName>
</protein>
<evidence type="ECO:0000313" key="3">
    <source>
        <dbReference type="Proteomes" id="UP001056426"/>
    </source>
</evidence>
<dbReference type="Proteomes" id="UP001056426">
    <property type="component" value="Chromosome"/>
</dbReference>
<keyword evidence="3" id="KW-1185">Reference proteome</keyword>
<reference evidence="2" key="2">
    <citation type="submission" date="2022-06" db="EMBL/GenBank/DDBJ databases">
        <title>Xiashengella guii gen. nov. sp. nov., a bacterium isolated form anaerobic digestion tank.</title>
        <authorList>
            <person name="Huang H."/>
        </authorList>
    </citation>
    <scope>NUCLEOTIDE SEQUENCE</scope>
    <source>
        <strain evidence="2">Ai-910</strain>
    </source>
</reference>
<organism evidence="2 3">
    <name type="scientific">Xiashengella succiniciproducens</name>
    <dbReference type="NCBI Taxonomy" id="2949635"/>
    <lineage>
        <taxon>Bacteria</taxon>
        <taxon>Pseudomonadati</taxon>
        <taxon>Bacteroidota</taxon>
        <taxon>Bacteroidia</taxon>
        <taxon>Marinilabiliales</taxon>
        <taxon>Marinilabiliaceae</taxon>
        <taxon>Xiashengella</taxon>
    </lineage>
</organism>
<dbReference type="RefSeq" id="WP_250722254.1">
    <property type="nucleotide sequence ID" value="NZ_CP098400.1"/>
</dbReference>
<evidence type="ECO:0000313" key="2">
    <source>
        <dbReference type="EMBL" id="URW78832.1"/>
    </source>
</evidence>
<sequence>MKKIGHPIVFALFLTAGTIYAQEPDDAIGTDYTSNTSQSFRVVNLGSEINSMYDDYSAVEVTQAGALYFTSRQPGKAGSTKQAEKLKEQVLKAELTDSIASVAAPVKGLGSAKKHTAVAGYDPGKGQLFLYVGKKRGGRLVAYENHAKKGLRHVYTPSGGVDKKIYRETQISLTANGDAYFISNHHAGQGGFDIWYAPRKGKSRFGKAINLGPVVNTANDEVSVYVTPDGNTLYFASDGHIGMGGYDLFKSIKDANGQWSRPENLGEPINSEYHDVFYYPSSDTLSFLMSSNRPEGFGGMDIYRVITELAVPD</sequence>
<evidence type="ECO:0000256" key="1">
    <source>
        <dbReference type="SAM" id="SignalP"/>
    </source>
</evidence>
<accession>A0A9J6ZNJ4</accession>
<feature type="chain" id="PRO_5039894814" evidence="1">
    <location>
        <begin position="22"/>
        <end position="313"/>
    </location>
</feature>
<dbReference type="AlphaFoldDB" id="A0A9J6ZNJ4"/>
<gene>
    <name evidence="2" type="ORF">M9189_08175</name>
</gene>
<dbReference type="EMBL" id="CP098400">
    <property type="protein sequence ID" value="URW78832.1"/>
    <property type="molecule type" value="Genomic_DNA"/>
</dbReference>
<name>A0A9J6ZNJ4_9BACT</name>
<reference evidence="2" key="1">
    <citation type="submission" date="2022-05" db="EMBL/GenBank/DDBJ databases">
        <authorList>
            <person name="Sun X."/>
        </authorList>
    </citation>
    <scope>NUCLEOTIDE SEQUENCE</scope>
    <source>
        <strain evidence="2">Ai-910</strain>
    </source>
</reference>
<dbReference type="SUPFAM" id="SSF82171">
    <property type="entry name" value="DPP6 N-terminal domain-like"/>
    <property type="match status" value="1"/>
</dbReference>
<dbReference type="InterPro" id="IPR011659">
    <property type="entry name" value="WD40"/>
</dbReference>
<proteinExistence type="predicted"/>
<feature type="signal peptide" evidence="1">
    <location>
        <begin position="1"/>
        <end position="21"/>
    </location>
</feature>
<dbReference type="Pfam" id="PF07676">
    <property type="entry name" value="PD40"/>
    <property type="match status" value="2"/>
</dbReference>